<evidence type="ECO:0000256" key="3">
    <source>
        <dbReference type="ARBA" id="ARBA00022777"/>
    </source>
</evidence>
<evidence type="ECO:0000313" key="7">
    <source>
        <dbReference type="EMBL" id="OQA59660.1"/>
    </source>
</evidence>
<dbReference type="InterPro" id="IPR050406">
    <property type="entry name" value="FGGY_Carb_Kinase"/>
</dbReference>
<dbReference type="PANTHER" id="PTHR43095:SF5">
    <property type="entry name" value="XYLULOSE KINASE"/>
    <property type="match status" value="1"/>
</dbReference>
<evidence type="ECO:0000259" key="6">
    <source>
        <dbReference type="Pfam" id="PF02782"/>
    </source>
</evidence>
<name>A0A1V5SYP5_9BACT</name>
<protein>
    <submittedName>
        <fullName evidence="7">Xylulose kinase</fullName>
        <ecNumber evidence="7">2.7.1.17</ecNumber>
    </submittedName>
</protein>
<reference evidence="7" key="1">
    <citation type="submission" date="2017-02" db="EMBL/GenBank/DDBJ databases">
        <title>Delving into the versatile metabolic prowess of the omnipresent phylum Bacteroidetes.</title>
        <authorList>
            <person name="Nobu M.K."/>
            <person name="Mei R."/>
            <person name="Narihiro T."/>
            <person name="Kuroda K."/>
            <person name="Liu W.-T."/>
        </authorList>
    </citation>
    <scope>NUCLEOTIDE SEQUENCE</scope>
    <source>
        <strain evidence="7">ADurb.Bin276</strain>
    </source>
</reference>
<keyword evidence="3 4" id="KW-0418">Kinase</keyword>
<dbReference type="PROSITE" id="PS00445">
    <property type="entry name" value="FGGY_KINASES_2"/>
    <property type="match status" value="1"/>
</dbReference>
<dbReference type="Pfam" id="PF00370">
    <property type="entry name" value="FGGY_N"/>
    <property type="match status" value="1"/>
</dbReference>
<evidence type="ECO:0000256" key="1">
    <source>
        <dbReference type="ARBA" id="ARBA00009156"/>
    </source>
</evidence>
<dbReference type="InterPro" id="IPR043129">
    <property type="entry name" value="ATPase_NBD"/>
</dbReference>
<dbReference type="InterPro" id="IPR018483">
    <property type="entry name" value="Carb_kinase_FGGY_CS"/>
</dbReference>
<dbReference type="EC" id="2.7.1.17" evidence="7"/>
<dbReference type="InterPro" id="IPR018485">
    <property type="entry name" value="FGGY_C"/>
</dbReference>
<dbReference type="Pfam" id="PF02782">
    <property type="entry name" value="FGGY_C"/>
    <property type="match status" value="1"/>
</dbReference>
<sequence>MYLLGTDIGTQGTKSVLVNEKGELISEGFKEYGVITPRPSWAEQWPDIWLDAVVETLAECVKKSGVKPSEIAGVAISGLYGGSGVPVDKDMNPLRPCLIWMDRRARAETQWVKDNIPKDTIFGITGNYVDSYFGFTKMMWIRNNEPEVWNNIYQFVTPKDYVVYKLTNQLAIDYSSAGNIGGVFDIKKRTWSDEMCQILNIPRRMLCERIVKSSDIVGPLNQEFSNQIGLLEGTPVVAGGIDAPVAQLCAGVLSEGEHVAMAGTSMCWGSVHGGQYLTPGLVSMPYVVYDDQKIYTFGGSATSGALARWFRDEFGQYEKEVSKNTGISAYTLLELETNGIGPGSEGVIVLPYFMGDRSPIWDPDARGTIMGLSLYHTRAHVYRAMLEAAAYSLRHNMEEAIKVGMKLDPDCWIVGGVAKSNFWVQIFADITGFNMKRLSKDVEAPFGDAFLVGLGTGVFDKPEQIKEWVDFRPVITVNEENHALYNKYYKIFRDLYENTKNIMKELVEI</sequence>
<accession>A0A1V5SYP5</accession>
<dbReference type="Gene3D" id="3.30.420.40">
    <property type="match status" value="2"/>
</dbReference>
<dbReference type="SUPFAM" id="SSF53067">
    <property type="entry name" value="Actin-like ATPase domain"/>
    <property type="match status" value="2"/>
</dbReference>
<keyword evidence="2 4" id="KW-0808">Transferase</keyword>
<dbReference type="Proteomes" id="UP000485569">
    <property type="component" value="Unassembled WGS sequence"/>
</dbReference>
<feature type="domain" description="Carbohydrate kinase FGGY C-terminal" evidence="6">
    <location>
        <begin position="260"/>
        <end position="449"/>
    </location>
</feature>
<dbReference type="EMBL" id="MWBQ01000048">
    <property type="protein sequence ID" value="OQA59660.1"/>
    <property type="molecule type" value="Genomic_DNA"/>
</dbReference>
<dbReference type="CDD" id="cd07804">
    <property type="entry name" value="ASKHA_NBD_FGGY_RrXK-like"/>
    <property type="match status" value="1"/>
</dbReference>
<dbReference type="GO" id="GO:0004856">
    <property type="term" value="F:D-xylulokinase activity"/>
    <property type="evidence" value="ECO:0007669"/>
    <property type="project" value="UniProtKB-EC"/>
</dbReference>
<feature type="domain" description="Carbohydrate kinase FGGY N-terminal" evidence="5">
    <location>
        <begin position="2"/>
        <end position="249"/>
    </location>
</feature>
<evidence type="ECO:0000259" key="5">
    <source>
        <dbReference type="Pfam" id="PF00370"/>
    </source>
</evidence>
<dbReference type="PIRSF" id="PIRSF000538">
    <property type="entry name" value="GlpK"/>
    <property type="match status" value="1"/>
</dbReference>
<dbReference type="InterPro" id="IPR018484">
    <property type="entry name" value="FGGY_N"/>
</dbReference>
<comment type="caution">
    <text evidence="7">The sequence shown here is derived from an EMBL/GenBank/DDBJ whole genome shotgun (WGS) entry which is preliminary data.</text>
</comment>
<comment type="similarity">
    <text evidence="1 4">Belongs to the FGGY kinase family.</text>
</comment>
<dbReference type="InterPro" id="IPR000577">
    <property type="entry name" value="Carb_kinase_FGGY"/>
</dbReference>
<dbReference type="PANTHER" id="PTHR43095">
    <property type="entry name" value="SUGAR KINASE"/>
    <property type="match status" value="1"/>
</dbReference>
<evidence type="ECO:0000256" key="4">
    <source>
        <dbReference type="RuleBase" id="RU003733"/>
    </source>
</evidence>
<gene>
    <name evidence="7" type="primary">xylB_4</name>
    <name evidence="7" type="ORF">BWY41_00814</name>
</gene>
<organism evidence="7">
    <name type="scientific">Candidatus Atribacter allofermentans</name>
    <dbReference type="NCBI Taxonomy" id="1852833"/>
    <lineage>
        <taxon>Bacteria</taxon>
        <taxon>Pseudomonadati</taxon>
        <taxon>Atribacterota</taxon>
        <taxon>Atribacteria</taxon>
        <taxon>Atribacterales</taxon>
        <taxon>Atribacteraceae</taxon>
        <taxon>Atribacter</taxon>
    </lineage>
</organism>
<dbReference type="AlphaFoldDB" id="A0A1V5SYP5"/>
<proteinExistence type="inferred from homology"/>
<evidence type="ECO:0000256" key="2">
    <source>
        <dbReference type="ARBA" id="ARBA00022679"/>
    </source>
</evidence>